<keyword evidence="2" id="KW-1015">Disulfide bond</keyword>
<protein>
    <recommendedName>
        <fullName evidence="3">LamG-like jellyroll fold domain-containing protein</fullName>
    </recommendedName>
</protein>
<dbReference type="SUPFAM" id="SSF49899">
    <property type="entry name" value="Concanavalin A-like lectins/glucanases"/>
    <property type="match status" value="1"/>
</dbReference>
<keyword evidence="1" id="KW-0732">Signal</keyword>
<name>A0A0F9EE30_9ZZZZ</name>
<dbReference type="AlphaFoldDB" id="A0A0F9EE30"/>
<evidence type="ECO:0000256" key="1">
    <source>
        <dbReference type="ARBA" id="ARBA00022729"/>
    </source>
</evidence>
<dbReference type="InterPro" id="IPR013320">
    <property type="entry name" value="ConA-like_dom_sf"/>
</dbReference>
<dbReference type="InterPro" id="IPR006558">
    <property type="entry name" value="LamG-like"/>
</dbReference>
<evidence type="ECO:0000313" key="4">
    <source>
        <dbReference type="EMBL" id="KKL72323.1"/>
    </source>
</evidence>
<dbReference type="Pfam" id="PF13385">
    <property type="entry name" value="Laminin_G_3"/>
    <property type="match status" value="1"/>
</dbReference>
<gene>
    <name evidence="4" type="ORF">LCGC14_2086070</name>
</gene>
<feature type="domain" description="LamG-like jellyroll fold" evidence="3">
    <location>
        <begin position="26"/>
        <end position="161"/>
    </location>
</feature>
<dbReference type="EMBL" id="LAZR01025307">
    <property type="protein sequence ID" value="KKL72323.1"/>
    <property type="molecule type" value="Genomic_DNA"/>
</dbReference>
<dbReference type="SMART" id="SM00560">
    <property type="entry name" value="LamGL"/>
    <property type="match status" value="1"/>
</dbReference>
<comment type="caution">
    <text evidence="4">The sequence shown here is derived from an EMBL/GenBank/DDBJ whole genome shotgun (WGS) entry which is preliminary data.</text>
</comment>
<organism evidence="4">
    <name type="scientific">marine sediment metagenome</name>
    <dbReference type="NCBI Taxonomy" id="412755"/>
    <lineage>
        <taxon>unclassified sequences</taxon>
        <taxon>metagenomes</taxon>
        <taxon>ecological metagenomes</taxon>
    </lineage>
</organism>
<evidence type="ECO:0000259" key="3">
    <source>
        <dbReference type="SMART" id="SM00560"/>
    </source>
</evidence>
<evidence type="ECO:0000256" key="2">
    <source>
        <dbReference type="ARBA" id="ARBA00023157"/>
    </source>
</evidence>
<reference evidence="4" key="1">
    <citation type="journal article" date="2015" name="Nature">
        <title>Complex archaea that bridge the gap between prokaryotes and eukaryotes.</title>
        <authorList>
            <person name="Spang A."/>
            <person name="Saw J.H."/>
            <person name="Jorgensen S.L."/>
            <person name="Zaremba-Niedzwiedzka K."/>
            <person name="Martijn J."/>
            <person name="Lind A.E."/>
            <person name="van Eijk R."/>
            <person name="Schleper C."/>
            <person name="Guy L."/>
            <person name="Ettema T.J."/>
        </authorList>
    </citation>
    <scope>NUCLEOTIDE SEQUENCE</scope>
</reference>
<proteinExistence type="predicted"/>
<dbReference type="Gene3D" id="2.60.120.200">
    <property type="match status" value="1"/>
</dbReference>
<sequence length="229" mass="23549">MPLDFVAASEEHVEIGDVAPLNITGSAITVAAWVKIASATAEKKVIAKWSDSAGAFSYLLGIAGAADDKAQFVVNTGSNGVALGTTSLSVGVWHLIVGTYDGVTVRVYLDEVEDGTVSLTGNISSNTAPVRIGVGSGATSEQPMDGAIDDARIYDRVLSAEEVATIFASNGHDVIVDALQARFTFMEKGPGATAAGADVVDIGPNSLATTSVNTPTYSEGVLAFRRRVA</sequence>
<accession>A0A0F9EE30</accession>